<dbReference type="EMBL" id="JBHRWN010000002">
    <property type="protein sequence ID" value="MFC3476510.1"/>
    <property type="molecule type" value="Genomic_DNA"/>
</dbReference>
<keyword evidence="1" id="KW-0812">Transmembrane</keyword>
<dbReference type="GeneID" id="69117580"/>
<proteinExistence type="predicted"/>
<accession>A0ABD5NBD3</accession>
<evidence type="ECO:0008006" key="4">
    <source>
        <dbReference type="Google" id="ProtNLM"/>
    </source>
</evidence>
<keyword evidence="1" id="KW-0472">Membrane</keyword>
<keyword evidence="3" id="KW-1185">Reference proteome</keyword>
<feature type="transmembrane region" description="Helical" evidence="1">
    <location>
        <begin position="6"/>
        <end position="29"/>
    </location>
</feature>
<dbReference type="AlphaFoldDB" id="A0ABD5NBD3"/>
<keyword evidence="1" id="KW-1133">Transmembrane helix</keyword>
<evidence type="ECO:0000313" key="3">
    <source>
        <dbReference type="Proteomes" id="UP001595660"/>
    </source>
</evidence>
<sequence length="70" mass="7129">MSPLSLLLYGLAALHLAIGVPALLAPGFVRARLPPRYADAVGERREWRGFGAGTTSVGGSLLVVASALGA</sequence>
<reference evidence="2 3" key="1">
    <citation type="journal article" date="2019" name="Int. J. Syst. Evol. Microbiol.">
        <title>The Global Catalogue of Microorganisms (GCM) 10K type strain sequencing project: providing services to taxonomists for standard genome sequencing and annotation.</title>
        <authorList>
            <consortium name="The Broad Institute Genomics Platform"/>
            <consortium name="The Broad Institute Genome Sequencing Center for Infectious Disease"/>
            <person name="Wu L."/>
            <person name="Ma J."/>
        </authorList>
    </citation>
    <scope>NUCLEOTIDE SEQUENCE [LARGE SCALE GENOMIC DNA]</scope>
    <source>
        <strain evidence="2 3">CGMCC 1.12562</strain>
    </source>
</reference>
<dbReference type="Proteomes" id="UP001595660">
    <property type="component" value="Unassembled WGS sequence"/>
</dbReference>
<name>A0ABD5NBD3_9EURY</name>
<evidence type="ECO:0000256" key="1">
    <source>
        <dbReference type="SAM" id="Phobius"/>
    </source>
</evidence>
<feature type="transmembrane region" description="Helical" evidence="1">
    <location>
        <begin position="50"/>
        <end position="69"/>
    </location>
</feature>
<organism evidence="2 3">
    <name type="scientific">Halobacterium litoreum</name>
    <dbReference type="NCBI Taxonomy" id="2039234"/>
    <lineage>
        <taxon>Archaea</taxon>
        <taxon>Methanobacteriati</taxon>
        <taxon>Methanobacteriota</taxon>
        <taxon>Stenosarchaea group</taxon>
        <taxon>Halobacteria</taxon>
        <taxon>Halobacteriales</taxon>
        <taxon>Halobacteriaceae</taxon>
        <taxon>Halobacterium</taxon>
    </lineage>
</organism>
<protein>
    <recommendedName>
        <fullName evidence="4">DUF4149 domain-containing protein</fullName>
    </recommendedName>
</protein>
<evidence type="ECO:0000313" key="2">
    <source>
        <dbReference type="EMBL" id="MFC3476510.1"/>
    </source>
</evidence>
<dbReference type="RefSeq" id="WP_232572343.1">
    <property type="nucleotide sequence ID" value="NZ_CP089466.1"/>
</dbReference>
<comment type="caution">
    <text evidence="2">The sequence shown here is derived from an EMBL/GenBank/DDBJ whole genome shotgun (WGS) entry which is preliminary data.</text>
</comment>
<gene>
    <name evidence="2" type="ORF">ACFOKC_02100</name>
</gene>